<gene>
    <name evidence="1" type="ORF">GA0070611_5689</name>
</gene>
<dbReference type="EMBL" id="LT594323">
    <property type="protein sequence ID" value="SBT52561.1"/>
    <property type="molecule type" value="Genomic_DNA"/>
</dbReference>
<dbReference type="RefSeq" id="WP_091671131.1">
    <property type="nucleotide sequence ID" value="NZ_LT594323.1"/>
</dbReference>
<proteinExistence type="predicted"/>
<dbReference type="Gene3D" id="3.20.80.10">
    <property type="entry name" value="Regulatory factor, effector binding domain"/>
    <property type="match status" value="2"/>
</dbReference>
<dbReference type="PANTHER" id="PTHR11220">
    <property type="entry name" value="HEME-BINDING PROTEIN-RELATED"/>
    <property type="match status" value="1"/>
</dbReference>
<dbReference type="SUPFAM" id="SSF55136">
    <property type="entry name" value="Probable bacterial effector-binding domain"/>
    <property type="match status" value="1"/>
</dbReference>
<dbReference type="PATRIC" id="fig|261654.4.peg.5762"/>
<dbReference type="InterPro" id="IPR006917">
    <property type="entry name" value="SOUL_heme-bd"/>
</dbReference>
<dbReference type="AlphaFoldDB" id="A0A1A9A7V6"/>
<dbReference type="Proteomes" id="UP000199385">
    <property type="component" value="Chromosome I"/>
</dbReference>
<dbReference type="OrthoDB" id="2156220at2"/>
<dbReference type="STRING" id="261654.GA0070611_5689"/>
<evidence type="ECO:0000313" key="1">
    <source>
        <dbReference type="EMBL" id="SBT52561.1"/>
    </source>
</evidence>
<accession>A0A1A9A7V6</accession>
<dbReference type="InterPro" id="IPR011256">
    <property type="entry name" value="Reg_factor_effector_dom_sf"/>
</dbReference>
<reference evidence="2" key="1">
    <citation type="submission" date="2016-06" db="EMBL/GenBank/DDBJ databases">
        <authorList>
            <person name="Varghese N."/>
            <person name="Submissions Spin"/>
        </authorList>
    </citation>
    <scope>NUCLEOTIDE SEQUENCE [LARGE SCALE GENOMIC DNA]</scope>
    <source>
        <strain evidence="2">DSM 44815</strain>
    </source>
</reference>
<evidence type="ECO:0000313" key="2">
    <source>
        <dbReference type="Proteomes" id="UP000199385"/>
    </source>
</evidence>
<dbReference type="PANTHER" id="PTHR11220:SF58">
    <property type="entry name" value="SOUL HEME-BINDING FAMILY PROTEIN"/>
    <property type="match status" value="1"/>
</dbReference>
<organism evidence="1 2">
    <name type="scientific">Micromonospora auratinigra</name>
    <dbReference type="NCBI Taxonomy" id="261654"/>
    <lineage>
        <taxon>Bacteria</taxon>
        <taxon>Bacillati</taxon>
        <taxon>Actinomycetota</taxon>
        <taxon>Actinomycetes</taxon>
        <taxon>Micromonosporales</taxon>
        <taxon>Micromonosporaceae</taxon>
        <taxon>Micromonospora</taxon>
    </lineage>
</organism>
<keyword evidence="2" id="KW-1185">Reference proteome</keyword>
<sequence length="187" mass="20901">MTERQPYRVVARHPGFELRRYPAHLVAEVRVDGSFEAAVNDAFRPLARYLGGANRSRRELAMTAPVVQEPAGSERIAMTAPVVQEEGDRPGCWLVRFVMPTGYTPATLPTPEDPRITTREIPEQLAAAARFSGRWTTRAFEQRATALGRAVTAAGFSPVGAVRYARFDPPWKPWFLRRNEVVLPVAE</sequence>
<name>A0A1A9A7V6_9ACTN</name>
<protein>
    <submittedName>
        <fullName evidence="1">SOUL heme-binding protein</fullName>
    </submittedName>
</protein>
<dbReference type="Pfam" id="PF04832">
    <property type="entry name" value="SOUL"/>
    <property type="match status" value="2"/>
</dbReference>